<name>X1GRY7_9ZZZZ</name>
<dbReference type="Gene3D" id="3.40.33.10">
    <property type="entry name" value="CAP"/>
    <property type="match status" value="1"/>
</dbReference>
<gene>
    <name evidence="2" type="ORF">S03H2_37095</name>
</gene>
<protein>
    <recommendedName>
        <fullName evidence="1">SCP domain-containing protein</fullName>
    </recommendedName>
</protein>
<dbReference type="CDD" id="cd05379">
    <property type="entry name" value="CAP_bacterial"/>
    <property type="match status" value="1"/>
</dbReference>
<organism evidence="2">
    <name type="scientific">marine sediment metagenome</name>
    <dbReference type="NCBI Taxonomy" id="412755"/>
    <lineage>
        <taxon>unclassified sequences</taxon>
        <taxon>metagenomes</taxon>
        <taxon>ecological metagenomes</taxon>
    </lineage>
</organism>
<evidence type="ECO:0000313" key="2">
    <source>
        <dbReference type="EMBL" id="GAH47620.1"/>
    </source>
</evidence>
<reference evidence="2" key="1">
    <citation type="journal article" date="2014" name="Front. Microbiol.">
        <title>High frequency of phylogenetically diverse reductive dehalogenase-homologous genes in deep subseafloor sedimentary metagenomes.</title>
        <authorList>
            <person name="Kawai M."/>
            <person name="Futagami T."/>
            <person name="Toyoda A."/>
            <person name="Takaki Y."/>
            <person name="Nishi S."/>
            <person name="Hori S."/>
            <person name="Arai W."/>
            <person name="Tsubouchi T."/>
            <person name="Morono Y."/>
            <person name="Uchiyama I."/>
            <person name="Ito T."/>
            <person name="Fujiyama A."/>
            <person name="Inagaki F."/>
            <person name="Takami H."/>
        </authorList>
    </citation>
    <scope>NUCLEOTIDE SEQUENCE</scope>
    <source>
        <strain evidence="2">Expedition CK06-06</strain>
    </source>
</reference>
<accession>X1GRY7</accession>
<dbReference type="InterPro" id="IPR035940">
    <property type="entry name" value="CAP_sf"/>
</dbReference>
<sequence>ESLGLSALRENPQLSKAALLKAQDMLENDYFAHRSPEGITGWYWIKKAGYNYQRAGENLAIAFLDSEEVHKAWNDSSLQHYLLFQYKEFLHFPGLYFVTPQPFWKN</sequence>
<dbReference type="PANTHER" id="PTHR31157">
    <property type="entry name" value="SCP DOMAIN-CONTAINING PROTEIN"/>
    <property type="match status" value="1"/>
</dbReference>
<comment type="caution">
    <text evidence="2">The sequence shown here is derived from an EMBL/GenBank/DDBJ whole genome shotgun (WGS) entry which is preliminary data.</text>
</comment>
<dbReference type="AlphaFoldDB" id="X1GRY7"/>
<feature type="domain" description="SCP" evidence="1">
    <location>
        <begin position="2"/>
        <end position="76"/>
    </location>
</feature>
<evidence type="ECO:0000259" key="1">
    <source>
        <dbReference type="Pfam" id="PF00188"/>
    </source>
</evidence>
<dbReference type="SUPFAM" id="SSF55797">
    <property type="entry name" value="PR-1-like"/>
    <property type="match status" value="1"/>
</dbReference>
<feature type="non-terminal residue" evidence="2">
    <location>
        <position position="1"/>
    </location>
</feature>
<dbReference type="InterPro" id="IPR014044">
    <property type="entry name" value="CAP_dom"/>
</dbReference>
<proteinExistence type="predicted"/>
<dbReference type="PANTHER" id="PTHR31157:SF1">
    <property type="entry name" value="SCP DOMAIN-CONTAINING PROTEIN"/>
    <property type="match status" value="1"/>
</dbReference>
<dbReference type="Pfam" id="PF00188">
    <property type="entry name" value="CAP"/>
    <property type="match status" value="1"/>
</dbReference>
<dbReference type="EMBL" id="BARU01022805">
    <property type="protein sequence ID" value="GAH47620.1"/>
    <property type="molecule type" value="Genomic_DNA"/>
</dbReference>